<evidence type="ECO:0000256" key="1">
    <source>
        <dbReference type="ARBA" id="ARBA00002668"/>
    </source>
</evidence>
<sequence length="285" mass="32630">MTLEEAIGYVYVASDEPFEVTPKMIRLRKRCLDVTKRLSYIFNLSNKDIFVSGFAKALEEKWQVDVRLKAGDSSEGSAIFAHKLVLASRSEVLKNILELDEFKAPSQPVKTPRTSLLQDGVGVGPIQNSKKKRHKKQIRKKRKPFCCRAHYAMLKRSCETVTFAELKHEELEDLVKFMYSDGSCLSVKAKEHVRSLYNAADKYEIPHLRDLCRNVLISYLNPSNALEVLELSLIPLDKALHDYAFGYIIRNLKSIANSDEFKLFANENTDLTVEIIRAYMGLRNH</sequence>
<name>A0ABC8IMC4_ERUVS</name>
<dbReference type="SMART" id="SM00225">
    <property type="entry name" value="BTB"/>
    <property type="match status" value="1"/>
</dbReference>
<gene>
    <name evidence="4" type="ORF">ERUC_LOCUS381</name>
</gene>
<comment type="caution">
    <text evidence="4">The sequence shown here is derived from an EMBL/GenBank/DDBJ whole genome shotgun (WGS) entry which is preliminary data.</text>
</comment>
<dbReference type="InterPro" id="IPR000210">
    <property type="entry name" value="BTB/POZ_dom"/>
</dbReference>
<evidence type="ECO:0000313" key="4">
    <source>
        <dbReference type="EMBL" id="CAH8282396.1"/>
    </source>
</evidence>
<dbReference type="PROSITE" id="PS50097">
    <property type="entry name" value="BTB"/>
    <property type="match status" value="1"/>
</dbReference>
<dbReference type="InterPro" id="IPR044784">
    <property type="entry name" value="At1g01640-like"/>
</dbReference>
<dbReference type="EMBL" id="CAKOAT010000002">
    <property type="protein sequence ID" value="CAH8282396.1"/>
    <property type="molecule type" value="Genomic_DNA"/>
</dbReference>
<reference evidence="4 5" key="1">
    <citation type="submission" date="2022-03" db="EMBL/GenBank/DDBJ databases">
        <authorList>
            <person name="Macdonald S."/>
            <person name="Ahmed S."/>
            <person name="Newling K."/>
        </authorList>
    </citation>
    <scope>NUCLEOTIDE SEQUENCE [LARGE SCALE GENOMIC DNA]</scope>
</reference>
<proteinExistence type="predicted"/>
<dbReference type="PANTHER" id="PTHR47274">
    <property type="entry name" value="BTB/POZ DOMAIN CONTAINING PROTEIN, EXPRESSED-RELATED"/>
    <property type="match status" value="1"/>
</dbReference>
<dbReference type="Gene3D" id="3.30.710.10">
    <property type="entry name" value="Potassium Channel Kv1.1, Chain A"/>
    <property type="match status" value="1"/>
</dbReference>
<dbReference type="InterPro" id="IPR048876">
    <property type="entry name" value="BipA_C"/>
</dbReference>
<evidence type="ECO:0000313" key="5">
    <source>
        <dbReference type="Proteomes" id="UP001642260"/>
    </source>
</evidence>
<dbReference type="PANTHER" id="PTHR47274:SF15">
    <property type="entry name" value="GENOME ASSEMBLY, CHROMOSOME: A05"/>
    <property type="match status" value="1"/>
</dbReference>
<comment type="function">
    <text evidence="1">May act as a substrate-specific adapter of an E3 ubiquitin-protein ligase complex (CUL3-RBX1-BTB) which mediates the ubiquitination and subsequent proteasomal degradation of target proteins.</text>
</comment>
<dbReference type="SUPFAM" id="SSF54695">
    <property type="entry name" value="POZ domain"/>
    <property type="match status" value="1"/>
</dbReference>
<keyword evidence="5" id="KW-1185">Reference proteome</keyword>
<dbReference type="Proteomes" id="UP001642260">
    <property type="component" value="Unassembled WGS sequence"/>
</dbReference>
<dbReference type="AlphaFoldDB" id="A0ABC8IMC4"/>
<dbReference type="Gene3D" id="3.30.70.870">
    <property type="entry name" value="Elongation Factor G (Translational Gtpase), domain 3"/>
    <property type="match status" value="1"/>
</dbReference>
<evidence type="ECO:0000256" key="2">
    <source>
        <dbReference type="ARBA" id="ARBA00004906"/>
    </source>
</evidence>
<dbReference type="Pfam" id="PF21018">
    <property type="entry name" value="BipA_C"/>
    <property type="match status" value="1"/>
</dbReference>
<dbReference type="CDD" id="cd14733">
    <property type="entry name" value="BACK"/>
    <property type="match status" value="1"/>
</dbReference>
<comment type="pathway">
    <text evidence="2">Protein modification; protein ubiquitination.</text>
</comment>
<dbReference type="Pfam" id="PF00651">
    <property type="entry name" value="BTB"/>
    <property type="match status" value="2"/>
</dbReference>
<protein>
    <recommendedName>
        <fullName evidence="3">BTB domain-containing protein</fullName>
    </recommendedName>
</protein>
<accession>A0ABC8IMC4</accession>
<organism evidence="4 5">
    <name type="scientific">Eruca vesicaria subsp. sativa</name>
    <name type="common">Garden rocket</name>
    <name type="synonym">Eruca sativa</name>
    <dbReference type="NCBI Taxonomy" id="29727"/>
    <lineage>
        <taxon>Eukaryota</taxon>
        <taxon>Viridiplantae</taxon>
        <taxon>Streptophyta</taxon>
        <taxon>Embryophyta</taxon>
        <taxon>Tracheophyta</taxon>
        <taxon>Spermatophyta</taxon>
        <taxon>Magnoliopsida</taxon>
        <taxon>eudicotyledons</taxon>
        <taxon>Gunneridae</taxon>
        <taxon>Pentapetalae</taxon>
        <taxon>rosids</taxon>
        <taxon>malvids</taxon>
        <taxon>Brassicales</taxon>
        <taxon>Brassicaceae</taxon>
        <taxon>Brassiceae</taxon>
        <taxon>Eruca</taxon>
    </lineage>
</organism>
<evidence type="ECO:0000259" key="3">
    <source>
        <dbReference type="PROSITE" id="PS50097"/>
    </source>
</evidence>
<feature type="domain" description="BTB" evidence="3">
    <location>
        <begin position="64"/>
        <end position="187"/>
    </location>
</feature>
<dbReference type="InterPro" id="IPR011333">
    <property type="entry name" value="SKP1/BTB/POZ_sf"/>
</dbReference>